<feature type="domain" description="C3H1-type" evidence="15">
    <location>
        <begin position="179"/>
        <end position="206"/>
    </location>
</feature>
<dbReference type="EC" id="2.1.1.216" evidence="10"/>
<evidence type="ECO:0000259" key="15">
    <source>
        <dbReference type="PROSITE" id="PS50103"/>
    </source>
</evidence>
<accession>A0ABM1EF27</accession>
<dbReference type="Gene3D" id="3.30.56.70">
    <property type="entry name" value="N2,N2-dimethylguanosine tRNA methyltransferase, C-terminal domain"/>
    <property type="match status" value="1"/>
</dbReference>
<evidence type="ECO:0000256" key="10">
    <source>
        <dbReference type="ARBA" id="ARBA00039099"/>
    </source>
</evidence>
<dbReference type="SUPFAM" id="SSF90229">
    <property type="entry name" value="CCCH zinc finger"/>
    <property type="match status" value="1"/>
</dbReference>
<dbReference type="InterPro" id="IPR000571">
    <property type="entry name" value="Znf_CCCH"/>
</dbReference>
<dbReference type="Pfam" id="PF00642">
    <property type="entry name" value="zf-CCCH"/>
    <property type="match status" value="1"/>
</dbReference>
<proteinExistence type="inferred from homology"/>
<evidence type="ECO:0000256" key="2">
    <source>
        <dbReference type="ARBA" id="ARBA00022603"/>
    </source>
</evidence>
<comment type="similarity">
    <text evidence="13">Belongs to the class I-like SAM-binding methyltransferase superfamily. Trm1 family.</text>
</comment>
<feature type="compositionally biased region" description="Basic and acidic residues" evidence="14">
    <location>
        <begin position="137"/>
        <end position="166"/>
    </location>
</feature>
<evidence type="ECO:0000256" key="4">
    <source>
        <dbReference type="ARBA" id="ARBA00022691"/>
    </source>
</evidence>
<dbReference type="GeneID" id="106811611"/>
<organism evidence="16 17">
    <name type="scientific">Priapulus caudatus</name>
    <name type="common">Priapulid worm</name>
    <dbReference type="NCBI Taxonomy" id="37621"/>
    <lineage>
        <taxon>Eukaryota</taxon>
        <taxon>Metazoa</taxon>
        <taxon>Ecdysozoa</taxon>
        <taxon>Scalidophora</taxon>
        <taxon>Priapulida</taxon>
        <taxon>Priapulimorpha</taxon>
        <taxon>Priapulimorphida</taxon>
        <taxon>Priapulidae</taxon>
        <taxon>Priapulus</taxon>
    </lineage>
</organism>
<dbReference type="Pfam" id="PF02005">
    <property type="entry name" value="TRM"/>
    <property type="match status" value="1"/>
</dbReference>
<evidence type="ECO:0000256" key="11">
    <source>
        <dbReference type="ARBA" id="ARBA00051897"/>
    </source>
</evidence>
<evidence type="ECO:0000313" key="17">
    <source>
        <dbReference type="RefSeq" id="XP_014670798.1"/>
    </source>
</evidence>
<keyword evidence="16" id="KW-1185">Reference proteome</keyword>
<dbReference type="RefSeq" id="XP_014670798.1">
    <property type="nucleotide sequence ID" value="XM_014815312.1"/>
</dbReference>
<keyword evidence="6 12" id="KW-0479">Metal-binding</keyword>
<keyword evidence="1 13" id="KW-0820">tRNA-binding</keyword>
<dbReference type="InterPro" id="IPR036855">
    <property type="entry name" value="Znf_CCCH_sf"/>
</dbReference>
<evidence type="ECO:0000256" key="9">
    <source>
        <dbReference type="ARBA" id="ARBA00022884"/>
    </source>
</evidence>
<keyword evidence="9 13" id="KW-0694">RNA-binding</keyword>
<evidence type="ECO:0000256" key="3">
    <source>
        <dbReference type="ARBA" id="ARBA00022679"/>
    </source>
</evidence>
<keyword evidence="5 13" id="KW-0819">tRNA processing</keyword>
<comment type="catalytic activity">
    <reaction evidence="11">
        <text>guanosine(26) in tRNA + 2 S-adenosyl-L-methionine = N(2)-dimethylguanosine(26) in tRNA + 2 S-adenosyl-L-homocysteine + 2 H(+)</text>
        <dbReference type="Rhea" id="RHEA:43140"/>
        <dbReference type="Rhea" id="RHEA-COMP:10359"/>
        <dbReference type="Rhea" id="RHEA-COMP:10360"/>
        <dbReference type="ChEBI" id="CHEBI:15378"/>
        <dbReference type="ChEBI" id="CHEBI:57856"/>
        <dbReference type="ChEBI" id="CHEBI:59789"/>
        <dbReference type="ChEBI" id="CHEBI:74269"/>
        <dbReference type="ChEBI" id="CHEBI:74513"/>
        <dbReference type="EC" id="2.1.1.216"/>
    </reaction>
</comment>
<dbReference type="Proteomes" id="UP000695022">
    <property type="component" value="Unplaced"/>
</dbReference>
<feature type="zinc finger region" description="C3H1-type" evidence="12">
    <location>
        <begin position="179"/>
        <end position="206"/>
    </location>
</feature>
<name>A0ABM1EF27_PRICU</name>
<evidence type="ECO:0000256" key="8">
    <source>
        <dbReference type="ARBA" id="ARBA00022833"/>
    </source>
</evidence>
<dbReference type="PANTHER" id="PTHR10631:SF3">
    <property type="entry name" value="TRNA (GUANINE(26)-N(2))-DIMETHYLTRANSFERASE"/>
    <property type="match status" value="1"/>
</dbReference>
<evidence type="ECO:0000256" key="7">
    <source>
        <dbReference type="ARBA" id="ARBA00022771"/>
    </source>
</evidence>
<evidence type="ECO:0000256" key="5">
    <source>
        <dbReference type="ARBA" id="ARBA00022694"/>
    </source>
</evidence>
<dbReference type="PANTHER" id="PTHR10631">
    <property type="entry name" value="N 2 ,N 2 -DIMETHYLGUANOSINE TRNA METHYLTRANSFERASE"/>
    <property type="match status" value="1"/>
</dbReference>
<keyword evidence="7 12" id="KW-0863">Zinc-finger</keyword>
<dbReference type="SUPFAM" id="SSF53335">
    <property type="entry name" value="S-adenosyl-L-methionine-dependent methyltransferases"/>
    <property type="match status" value="1"/>
</dbReference>
<dbReference type="PROSITE" id="PS51626">
    <property type="entry name" value="SAM_MT_TRM1"/>
    <property type="match status" value="1"/>
</dbReference>
<evidence type="ECO:0000256" key="6">
    <source>
        <dbReference type="ARBA" id="ARBA00022723"/>
    </source>
</evidence>
<feature type="region of interest" description="Disordered" evidence="14">
    <location>
        <begin position="122"/>
        <end position="171"/>
    </location>
</feature>
<dbReference type="InterPro" id="IPR029063">
    <property type="entry name" value="SAM-dependent_MTases_sf"/>
</dbReference>
<evidence type="ECO:0000256" key="1">
    <source>
        <dbReference type="ARBA" id="ARBA00022555"/>
    </source>
</evidence>
<gene>
    <name evidence="17" type="primary">LOC106811611</name>
</gene>
<evidence type="ECO:0000256" key="13">
    <source>
        <dbReference type="PROSITE-ProRule" id="PRU00958"/>
    </source>
</evidence>
<evidence type="ECO:0000313" key="16">
    <source>
        <dbReference type="Proteomes" id="UP000695022"/>
    </source>
</evidence>
<keyword evidence="3 13" id="KW-0808">Transferase</keyword>
<evidence type="ECO:0000256" key="14">
    <source>
        <dbReference type="SAM" id="MobiDB-lite"/>
    </source>
</evidence>
<keyword evidence="2 13" id="KW-0489">Methyltransferase</keyword>
<evidence type="ECO:0000256" key="12">
    <source>
        <dbReference type="PROSITE-ProRule" id="PRU00723"/>
    </source>
</evidence>
<keyword evidence="8 12" id="KW-0862">Zinc</keyword>
<dbReference type="InterPro" id="IPR002905">
    <property type="entry name" value="Trm1"/>
</dbReference>
<reference evidence="17" key="1">
    <citation type="submission" date="2025-08" db="UniProtKB">
        <authorList>
            <consortium name="RefSeq"/>
        </authorList>
    </citation>
    <scope>IDENTIFICATION</scope>
</reference>
<dbReference type="InterPro" id="IPR042296">
    <property type="entry name" value="tRNA_met_Trm1_C"/>
</dbReference>
<dbReference type="PROSITE" id="PS50103">
    <property type="entry name" value="ZF_C3H1"/>
    <property type="match status" value="1"/>
</dbReference>
<keyword evidence="4 13" id="KW-0949">S-adenosyl-L-methionine</keyword>
<protein>
    <recommendedName>
        <fullName evidence="10">tRNA (guanine(26)-N(2))-dimethyltransferase</fullName>
        <ecNumber evidence="10">2.1.1.216</ecNumber>
    </recommendedName>
</protein>
<sequence length="259" mass="28995">MLTMMNEELRDIPLFYVLDGICSVADVSSTKMTKFRSALLHAGFRVSGSHCHSGAIKTDAPSDVIWDIVRCLAKEEGKLGRSVAGSKAEAILRKEPLLSANFAIHPDAEAASKQKGLLRFQRNPLPNWGPKLKARQRQSDVSENSGERRNESSEEYMARIRHERQGTKRKLKKLRNPKDLKRFTCKRFTRGECTLGDRCCYSHDGPAVSSARMSAGAHQVSLIDGGPAEEAGRKDYDADMFTEDVNHLTIYSRVRQTNK</sequence>